<feature type="repeat" description="WD" evidence="3">
    <location>
        <begin position="167"/>
        <end position="209"/>
    </location>
</feature>
<dbReference type="SMART" id="SM00320">
    <property type="entry name" value="WD40"/>
    <property type="match status" value="6"/>
</dbReference>
<dbReference type="PROSITE" id="PS50082">
    <property type="entry name" value="WD_REPEATS_2"/>
    <property type="match status" value="4"/>
</dbReference>
<reference evidence="5 6" key="1">
    <citation type="journal article" date="2018" name="Front. Microbiol.">
        <title>Genome-Wide Analysis of Corynespora cassiicola Leaf Fall Disease Putative Effectors.</title>
        <authorList>
            <person name="Lopez D."/>
            <person name="Ribeiro S."/>
            <person name="Label P."/>
            <person name="Fumanal B."/>
            <person name="Venisse J.S."/>
            <person name="Kohler A."/>
            <person name="de Oliveira R.R."/>
            <person name="Labutti K."/>
            <person name="Lipzen A."/>
            <person name="Lail K."/>
            <person name="Bauer D."/>
            <person name="Ohm R.A."/>
            <person name="Barry K.W."/>
            <person name="Spatafora J."/>
            <person name="Grigoriev I.V."/>
            <person name="Martin F.M."/>
            <person name="Pujade-Renaud V."/>
        </authorList>
    </citation>
    <scope>NUCLEOTIDE SEQUENCE [LARGE SCALE GENOMIC DNA]</scope>
    <source>
        <strain evidence="5 6">Philippines</strain>
    </source>
</reference>
<dbReference type="PROSITE" id="PS50294">
    <property type="entry name" value="WD_REPEATS_REGION"/>
    <property type="match status" value="4"/>
</dbReference>
<dbReference type="InterPro" id="IPR015943">
    <property type="entry name" value="WD40/YVTN_repeat-like_dom_sf"/>
</dbReference>
<name>A0A2T2NX93_CORCC</name>
<dbReference type="GO" id="GO:0071013">
    <property type="term" value="C:catalytic step 2 spliceosome"/>
    <property type="evidence" value="ECO:0007669"/>
    <property type="project" value="InterPro"/>
</dbReference>
<proteinExistence type="predicted"/>
<dbReference type="CDD" id="cd00200">
    <property type="entry name" value="WD40"/>
    <property type="match status" value="1"/>
</dbReference>
<organism evidence="5 6">
    <name type="scientific">Corynespora cassiicola Philippines</name>
    <dbReference type="NCBI Taxonomy" id="1448308"/>
    <lineage>
        <taxon>Eukaryota</taxon>
        <taxon>Fungi</taxon>
        <taxon>Dikarya</taxon>
        <taxon>Ascomycota</taxon>
        <taxon>Pezizomycotina</taxon>
        <taxon>Dothideomycetes</taxon>
        <taxon>Pleosporomycetidae</taxon>
        <taxon>Pleosporales</taxon>
        <taxon>Corynesporascaceae</taxon>
        <taxon>Corynespora</taxon>
    </lineage>
</organism>
<gene>
    <name evidence="5" type="ORF">BS50DRAFT_571226</name>
</gene>
<dbReference type="InterPro" id="IPR001680">
    <property type="entry name" value="WD40_rpt"/>
</dbReference>
<feature type="repeat" description="WD" evidence="3">
    <location>
        <begin position="295"/>
        <end position="327"/>
    </location>
</feature>
<accession>A0A2T2NX93</accession>
<dbReference type="SUPFAM" id="SSF50978">
    <property type="entry name" value="WD40 repeat-like"/>
    <property type="match status" value="1"/>
</dbReference>
<sequence length="460" mass="51930">MAGNARGAGRVPTGFAAETFISESTFREAHRAVEGNPSGNSKKRKRENKGDPSILSGPGAYKGPWAKYEEEAPDADSDEEFGEDEEVEIIYEEDEIEENPAPAPKKLAGTSYRDTEAEGETSEFVGSQQYDYQGRTYMHVPTDLDIKLTGDRGDVKNYIPKKLLHTYKYHTKSITQTRFFPDSGHLLLSASADSKIALWDVYHQRELLRTYSGHTKSVNDIDFNPSGTQFVSASYDRYMKLWDTETGKVVNKFTTGKTPHVVRINPSTPHEFLAGMSDKKILQYDTRSGEMVQEYDHHLGPVNTITFCDENRRFVTTSDDKSLRAWEYGIPVPIKFIAEPYMFSMVRSSPHPSGKYIAFQSSDNQITVYSSTDRFRQNRKKSYRGHNVAGYAPDVAISPDGQFVSSGDSGGYVCFWDWKTCKLYHKIQASNSPVLSVQWHPRETSKVITGDLDGVLKFWD</sequence>
<dbReference type="InterPro" id="IPR032847">
    <property type="entry name" value="PRPF17"/>
</dbReference>
<keyword evidence="1 3" id="KW-0853">WD repeat</keyword>
<evidence type="ECO:0000313" key="5">
    <source>
        <dbReference type="EMBL" id="PSN69896.1"/>
    </source>
</evidence>
<evidence type="ECO:0000256" key="4">
    <source>
        <dbReference type="SAM" id="MobiDB-lite"/>
    </source>
</evidence>
<evidence type="ECO:0000256" key="2">
    <source>
        <dbReference type="ARBA" id="ARBA00022737"/>
    </source>
</evidence>
<dbReference type="PROSITE" id="PS00678">
    <property type="entry name" value="WD_REPEATS_1"/>
    <property type="match status" value="1"/>
</dbReference>
<dbReference type="GO" id="GO:0003729">
    <property type="term" value="F:mRNA binding"/>
    <property type="evidence" value="ECO:0007669"/>
    <property type="project" value="TreeGrafter"/>
</dbReference>
<keyword evidence="2" id="KW-0677">Repeat</keyword>
<feature type="region of interest" description="Disordered" evidence="4">
    <location>
        <begin position="27"/>
        <end position="83"/>
    </location>
</feature>
<feature type="compositionally biased region" description="Acidic residues" evidence="4">
    <location>
        <begin position="71"/>
        <end position="83"/>
    </location>
</feature>
<evidence type="ECO:0000313" key="6">
    <source>
        <dbReference type="Proteomes" id="UP000240883"/>
    </source>
</evidence>
<dbReference type="PANTHER" id="PTHR43979">
    <property type="entry name" value="PRE-MRNA-PROCESSING FACTOR 17"/>
    <property type="match status" value="1"/>
</dbReference>
<evidence type="ECO:0000256" key="3">
    <source>
        <dbReference type="PROSITE-ProRule" id="PRU00221"/>
    </source>
</evidence>
<dbReference type="Pfam" id="PF00400">
    <property type="entry name" value="WD40"/>
    <property type="match status" value="5"/>
</dbReference>
<dbReference type="PANTHER" id="PTHR43979:SF1">
    <property type="entry name" value="PRE-MRNA-PROCESSING FACTOR 17"/>
    <property type="match status" value="1"/>
</dbReference>
<dbReference type="EMBL" id="KZ678132">
    <property type="protein sequence ID" value="PSN69896.1"/>
    <property type="molecule type" value="Genomic_DNA"/>
</dbReference>
<dbReference type="InterPro" id="IPR036322">
    <property type="entry name" value="WD40_repeat_dom_sf"/>
</dbReference>
<protein>
    <submittedName>
        <fullName evidence="5">WD40 repeat-like protein</fullName>
    </submittedName>
</protein>
<dbReference type="InterPro" id="IPR020472">
    <property type="entry name" value="WD40_PAC1"/>
</dbReference>
<dbReference type="AlphaFoldDB" id="A0A2T2NX93"/>
<dbReference type="STRING" id="1448308.A0A2T2NX93"/>
<feature type="repeat" description="WD" evidence="3">
    <location>
        <begin position="211"/>
        <end position="252"/>
    </location>
</feature>
<dbReference type="FunFam" id="2.130.10.10:FF:000191">
    <property type="entry name" value="mRNA splicing factor"/>
    <property type="match status" value="1"/>
</dbReference>
<dbReference type="OrthoDB" id="10257301at2759"/>
<keyword evidence="6" id="KW-1185">Reference proteome</keyword>
<dbReference type="Gene3D" id="2.130.10.10">
    <property type="entry name" value="YVTN repeat-like/Quinoprotein amine dehydrogenase"/>
    <property type="match status" value="1"/>
</dbReference>
<dbReference type="InterPro" id="IPR019775">
    <property type="entry name" value="WD40_repeat_CS"/>
</dbReference>
<dbReference type="PRINTS" id="PR00320">
    <property type="entry name" value="GPROTEINBRPT"/>
</dbReference>
<dbReference type="GO" id="GO:0000398">
    <property type="term" value="P:mRNA splicing, via spliceosome"/>
    <property type="evidence" value="ECO:0007669"/>
    <property type="project" value="InterPro"/>
</dbReference>
<evidence type="ECO:0000256" key="1">
    <source>
        <dbReference type="ARBA" id="ARBA00022574"/>
    </source>
</evidence>
<dbReference type="Proteomes" id="UP000240883">
    <property type="component" value="Unassembled WGS sequence"/>
</dbReference>
<feature type="repeat" description="WD" evidence="3">
    <location>
        <begin position="427"/>
        <end position="460"/>
    </location>
</feature>